<keyword evidence="3" id="KW-1185">Reference proteome</keyword>
<feature type="transmembrane region" description="Helical" evidence="1">
    <location>
        <begin position="101"/>
        <end position="123"/>
    </location>
</feature>
<evidence type="ECO:0000313" key="3">
    <source>
        <dbReference type="Proteomes" id="UP001267638"/>
    </source>
</evidence>
<evidence type="ECO:0000313" key="2">
    <source>
        <dbReference type="EMBL" id="MDR7156303.1"/>
    </source>
</evidence>
<protein>
    <submittedName>
        <fullName evidence="2">Uncharacterized protein</fullName>
    </submittedName>
</protein>
<proteinExistence type="predicted"/>
<organism evidence="2 3">
    <name type="scientific">Sphingobium xenophagum</name>
    <dbReference type="NCBI Taxonomy" id="121428"/>
    <lineage>
        <taxon>Bacteria</taxon>
        <taxon>Pseudomonadati</taxon>
        <taxon>Pseudomonadota</taxon>
        <taxon>Alphaproteobacteria</taxon>
        <taxon>Sphingomonadales</taxon>
        <taxon>Sphingomonadaceae</taxon>
        <taxon>Sphingobium</taxon>
    </lineage>
</organism>
<gene>
    <name evidence="2" type="ORF">J2W40_003144</name>
</gene>
<keyword evidence="1" id="KW-0472">Membrane</keyword>
<comment type="caution">
    <text evidence="2">The sequence shown here is derived from an EMBL/GenBank/DDBJ whole genome shotgun (WGS) entry which is preliminary data.</text>
</comment>
<feature type="transmembrane region" description="Helical" evidence="1">
    <location>
        <begin position="67"/>
        <end position="89"/>
    </location>
</feature>
<sequence>MAEQVFVIGSPSRQYYRLPEEKPVDDRTEVLPLRRVAARFINTDEQTGLAELDRITADASRAIQKRYWLWSTSFAATAFATTVTLLPGLALTFDEAPGADVIRLIGLGCAGLMMAVGTSWRVFQYGGMQAYTPQNPVYADPEDSAVRNLERLFAILQLETSPPAFYLTRNGARHYVDHRYFFGKLRAAHVAKGSTIRNALFGPAGLWFDRELFLEVDVGKLIADAKAKPSRKGAPKQYDHTNAIIALIDHPKVRSLDISKKRGNQREIIELLEDWYRSRRLKVPSETQLAPYANQILETIAKNRSS</sequence>
<accession>A0ABU1X3Z4</accession>
<dbReference type="EMBL" id="JAVDWV010000015">
    <property type="protein sequence ID" value="MDR7156303.1"/>
    <property type="molecule type" value="Genomic_DNA"/>
</dbReference>
<evidence type="ECO:0000256" key="1">
    <source>
        <dbReference type="SAM" id="Phobius"/>
    </source>
</evidence>
<keyword evidence="1" id="KW-1133">Transmembrane helix</keyword>
<keyword evidence="1" id="KW-0812">Transmembrane</keyword>
<dbReference type="Proteomes" id="UP001267638">
    <property type="component" value="Unassembled WGS sequence"/>
</dbReference>
<reference evidence="2 3" key="1">
    <citation type="submission" date="2023-07" db="EMBL/GenBank/DDBJ databases">
        <title>Sorghum-associated microbial communities from plants grown in Nebraska, USA.</title>
        <authorList>
            <person name="Schachtman D."/>
        </authorList>
    </citation>
    <scope>NUCLEOTIDE SEQUENCE [LARGE SCALE GENOMIC DNA]</scope>
    <source>
        <strain evidence="2 3">4256</strain>
    </source>
</reference>
<name>A0ABU1X3Z4_SPHXE</name>